<comment type="caution">
    <text evidence="3">The sequence shown here is derived from an EMBL/GenBank/DDBJ whole genome shotgun (WGS) entry which is preliminary data.</text>
</comment>
<dbReference type="InterPro" id="IPR001615">
    <property type="entry name" value="Endotoxin_CytB"/>
</dbReference>
<sequence length="216" mass="24377">MSFDQIVIFYNEDIENLLMENASPTSKYNSIFSIPKENAKQAIEMSQIFVDCFDSAGENKLKFNLEKAKVAIQKRKSMTLTHYMDKSVVNQHGKISVAVDQVIGLVKDALKIALTPGDQLYQTFAKTITDGFTNVKKLADDNYIVWEHSSEHKTTYEYHALFSIANKTTGAFMCVIPMALTITVDISKSKLFFITVQDVHNYSLEVKALEVVEALQ</sequence>
<dbReference type="Proteomes" id="UP000250870">
    <property type="component" value="Unassembled WGS sequence"/>
</dbReference>
<reference evidence="3 4" key="1">
    <citation type="journal article" date="2018" name="Int. J. Syst. Evol. Microbiol.">
        <title>Whole-genome-based revisit of Photorhabdus phylogeny: proposal for the elevation of most Photorhabdus subspecies to the species level and description of one novel species Photorhabdus bodei sp. nov., and one novel subspecies Photorhabdus laumondii subsp. clarkei subsp. nov.</title>
        <authorList>
            <person name="Machado R.A.R."/>
            <person name="Wuthrich D."/>
            <person name="Kuhnert P."/>
            <person name="Arce C.C.M."/>
            <person name="Thonen L."/>
            <person name="Ruiz C."/>
            <person name="Zhang X."/>
            <person name="Robert C.A.M."/>
            <person name="Karimi J."/>
            <person name="Kamali S."/>
            <person name="Ma J."/>
            <person name="Bruggmann R."/>
            <person name="Erb M."/>
        </authorList>
    </citation>
    <scope>NUCLEOTIDE SEQUENCE [LARGE SCALE GENOMIC DNA]</scope>
    <source>
        <strain evidence="3 4">BOJ-47</strain>
    </source>
</reference>
<name>A0A329VAY6_9GAMM</name>
<dbReference type="Gene3D" id="3.40.198.10">
    <property type="entry name" value="Delta-endotoxin CytB-like"/>
    <property type="match status" value="1"/>
</dbReference>
<evidence type="ECO:0000313" key="4">
    <source>
        <dbReference type="Proteomes" id="UP000250870"/>
    </source>
</evidence>
<evidence type="ECO:0008006" key="5">
    <source>
        <dbReference type="Google" id="ProtNLM"/>
    </source>
</evidence>
<evidence type="ECO:0000313" key="3">
    <source>
        <dbReference type="EMBL" id="RAW85951.1"/>
    </source>
</evidence>
<evidence type="ECO:0000256" key="2">
    <source>
        <dbReference type="ARBA" id="ARBA00022969"/>
    </source>
</evidence>
<dbReference type="SUPFAM" id="SSF55676">
    <property type="entry name" value="CytB endotoxin-like"/>
    <property type="match status" value="1"/>
</dbReference>
<comment type="similarity">
    <text evidence="1">Belongs to the cyt1/cyt2 endotoxin family.</text>
</comment>
<protein>
    <recommendedName>
        <fullName evidence="5">Delta-endotoxin CytB</fullName>
    </recommendedName>
</protein>
<dbReference type="GO" id="GO:0005576">
    <property type="term" value="C:extracellular region"/>
    <property type="evidence" value="ECO:0007669"/>
    <property type="project" value="InterPro"/>
</dbReference>
<dbReference type="Pfam" id="PF01338">
    <property type="entry name" value="Bac_thur_toxin"/>
    <property type="match status" value="1"/>
</dbReference>
<dbReference type="EMBL" id="NSCI01000032">
    <property type="protein sequence ID" value="RAW85951.1"/>
    <property type="molecule type" value="Genomic_DNA"/>
</dbReference>
<dbReference type="InterPro" id="IPR035918">
    <property type="entry name" value="CytB_endotoxin-like_sf"/>
</dbReference>
<evidence type="ECO:0000256" key="1">
    <source>
        <dbReference type="ARBA" id="ARBA00009676"/>
    </source>
</evidence>
<dbReference type="AlphaFoldDB" id="A0A329VAY6"/>
<keyword evidence="2" id="KW-0749">Sporulation</keyword>
<dbReference type="GO" id="GO:0030435">
    <property type="term" value="P:sporulation resulting in formation of a cellular spore"/>
    <property type="evidence" value="ECO:0007669"/>
    <property type="project" value="UniProtKB-KW"/>
</dbReference>
<organism evidence="3 4">
    <name type="scientific">Photorhabdus laumondii subsp. clarkei</name>
    <dbReference type="NCBI Taxonomy" id="2029685"/>
    <lineage>
        <taxon>Bacteria</taxon>
        <taxon>Pseudomonadati</taxon>
        <taxon>Pseudomonadota</taxon>
        <taxon>Gammaproteobacteria</taxon>
        <taxon>Enterobacterales</taxon>
        <taxon>Morganellaceae</taxon>
        <taxon>Photorhabdus</taxon>
    </lineage>
</organism>
<gene>
    <name evidence="3" type="ORF">CKY01_18760</name>
</gene>
<dbReference type="RefSeq" id="WP_113026765.1">
    <property type="nucleotide sequence ID" value="NZ_CAWNWQ010000032.1"/>
</dbReference>
<proteinExistence type="inferred from homology"/>
<accession>A0A329VAY6</accession>